<feature type="region of interest" description="Disordered" evidence="1">
    <location>
        <begin position="82"/>
        <end position="115"/>
    </location>
</feature>
<name>A0A642UJG8_DIURU</name>
<dbReference type="EMBL" id="SWFT01000113">
    <property type="protein sequence ID" value="KAA8900288.1"/>
    <property type="molecule type" value="Genomic_DNA"/>
</dbReference>
<feature type="region of interest" description="Disordered" evidence="1">
    <location>
        <begin position="1"/>
        <end position="51"/>
    </location>
</feature>
<gene>
    <name evidence="2" type="ORF">DIURU_003869</name>
</gene>
<feature type="compositionally biased region" description="Basic and acidic residues" evidence="1">
    <location>
        <begin position="161"/>
        <end position="170"/>
    </location>
</feature>
<evidence type="ECO:0000313" key="3">
    <source>
        <dbReference type="Proteomes" id="UP000449547"/>
    </source>
</evidence>
<reference evidence="2 3" key="1">
    <citation type="submission" date="2019-07" db="EMBL/GenBank/DDBJ databases">
        <title>Genome assembly of two rare yeast pathogens: Diutina rugosa and Trichomonascus ciferrii.</title>
        <authorList>
            <person name="Mixao V."/>
            <person name="Saus E."/>
            <person name="Hansen A."/>
            <person name="Lass-Flor C."/>
            <person name="Gabaldon T."/>
        </authorList>
    </citation>
    <scope>NUCLEOTIDE SEQUENCE [LARGE SCALE GENOMIC DNA]</scope>
    <source>
        <strain evidence="2 3">CBS 613</strain>
    </source>
</reference>
<dbReference type="GeneID" id="54782520"/>
<evidence type="ECO:0000256" key="1">
    <source>
        <dbReference type="SAM" id="MobiDB-lite"/>
    </source>
</evidence>
<evidence type="ECO:0000313" key="2">
    <source>
        <dbReference type="EMBL" id="KAA8900288.1"/>
    </source>
</evidence>
<feature type="region of interest" description="Disordered" evidence="1">
    <location>
        <begin position="156"/>
        <end position="177"/>
    </location>
</feature>
<comment type="caution">
    <text evidence="2">The sequence shown here is derived from an EMBL/GenBank/DDBJ whole genome shotgun (WGS) entry which is preliminary data.</text>
</comment>
<organism evidence="2 3">
    <name type="scientific">Diutina rugosa</name>
    <name type="common">Yeast</name>
    <name type="synonym">Candida rugosa</name>
    <dbReference type="NCBI Taxonomy" id="5481"/>
    <lineage>
        <taxon>Eukaryota</taxon>
        <taxon>Fungi</taxon>
        <taxon>Dikarya</taxon>
        <taxon>Ascomycota</taxon>
        <taxon>Saccharomycotina</taxon>
        <taxon>Pichiomycetes</taxon>
        <taxon>Debaryomycetaceae</taxon>
        <taxon>Diutina</taxon>
    </lineage>
</organism>
<proteinExistence type="predicted"/>
<keyword evidence="3" id="KW-1185">Reference proteome</keyword>
<feature type="compositionally biased region" description="Acidic residues" evidence="1">
    <location>
        <begin position="89"/>
        <end position="113"/>
    </location>
</feature>
<dbReference type="RefSeq" id="XP_034011334.1">
    <property type="nucleotide sequence ID" value="XM_034156678.1"/>
</dbReference>
<feature type="compositionally biased region" description="Basic residues" evidence="1">
    <location>
        <begin position="1"/>
        <end position="33"/>
    </location>
</feature>
<feature type="compositionally biased region" description="Acidic residues" evidence="1">
    <location>
        <begin position="459"/>
        <end position="469"/>
    </location>
</feature>
<feature type="region of interest" description="Disordered" evidence="1">
    <location>
        <begin position="445"/>
        <end position="488"/>
    </location>
</feature>
<protein>
    <submittedName>
        <fullName evidence="2">Uncharacterized protein</fullName>
    </submittedName>
</protein>
<dbReference type="Proteomes" id="UP000449547">
    <property type="component" value="Unassembled WGS sequence"/>
</dbReference>
<sequence length="1305" mass="145832">MSADSRRHRSRKRGRIKGKRSRSAARKRQRRSHHSPELTPPAPDIDGVEVNNLNKRSDEAYNVRLFGSDFFESFYRLNLGRSEPSETPEIVDTDESVEFTEPEEIPQYEDQIDETSISSEPEIMISYAKETLVDPDSDLSDLDNSMDSQEIEEYWDDSDDANGHVDKHGTEPYPETDETVDTDEFFEAEDTTGYVDENETDRYLEPNEIVDDEDYVDAEEATSYVDAVDDDYDYVDKPEDTNGFRNGTEYVDANGAETHQEDLAVTERYALTEDANGYVVNHDHVDESDDVNGYVDGTVDNKEYSNADGVELYHEIEEVVNSEEHLGTKEIVDNERYREIDEFVDPDHFDEVEDVTGYEHETYNRTQTHNANGYVNGTDRTTNSETENIVDTEDYFDAEDASGHVVENNHADELEDSGFMDGNVNVTGHEKVAAVEEDAVPQSPLYGGLFVDSDYSSDPFEDSYNDETSDPMYQPLPTPPREDNECLSDNAEEPSVLVVDISSDDDADVEPNKSDAVTQPPKVNVFKHAESGLVVCAEGHIPTVVLASQISDHFCYRHSRKVCSDETRRRLREELSKGTATNIPLNISTPLPGIPILQKPFCHRCRIVSEKIWTHEIKQPECVGSKRDLVRAQRCSLGKWVIVGSVPEDTNPQQSALTDITVNITKHGETGLLVCAEGHKPMVVLPHQISQHMSTRHSDNNTAIRAKVLQVLNTGTVTKVPPNIQTKFPAIPVVTAYYCLHCKKVTTQKGHATTDRCIIVQVKCQIYAQKRGVVIGQLPQTHDVNGDTSSVAVELKIKKHQETGLLVCAENHKPTVVLPHRVHSHIKHNHTGERSWSAKLQAEITKLLSTCTVSAVPSSIQTPLPLIPVVQGKYCSGCCRVFEKDFTHNGEDRCGDNNQVPVVCQFYQRGKAVIIGSTPNDPDGNSDDIAENTVPTGGSISNKPNDNMDDAMVNSASTIISHDRDEDEENAPQLDIFTHPETGLCVCAHGHKPVVVLPSYVRKHLSRRHIGASESLLARIRRRIRESPATEVPPNIQTRLPAIPVVTANYCIHCKRTYMNKKNHSETADCVSTRVQCQYHNRYHTVIIGRIPDRSDVREVMDEDPVDSDLDLSDSARELFSPENSDSEPIGVRNPNVPTSDLETFGRELPSSENTYLQRSGPESTQIEAGINIMKHTETGLFICAHDHDPMVVLPYQISNHINSRHSGKQGGSRELRSKIRGILQRCAVNGIPANIRTRLPAIPISSGEYCFGCCEVNGDWSHDDSKACKNNRRVQVDCQICYPKKAVVVGPLPEIPRDRRLGGH</sequence>
<accession>A0A642UJG8</accession>
<dbReference type="VEuPathDB" id="FungiDB:DIURU_003869"/>